<sequence>MWGNIHKCYIEIYRFNLIDMLHVGLNQCDTIELSDI</sequence>
<accession>A0A0E9SFC6</accession>
<reference evidence="1" key="1">
    <citation type="submission" date="2014-11" db="EMBL/GenBank/DDBJ databases">
        <authorList>
            <person name="Amaro Gonzalez C."/>
        </authorList>
    </citation>
    <scope>NUCLEOTIDE SEQUENCE</scope>
</reference>
<name>A0A0E9SFC6_ANGAN</name>
<proteinExistence type="predicted"/>
<protein>
    <submittedName>
        <fullName evidence="1">Uncharacterized protein</fullName>
    </submittedName>
</protein>
<organism evidence="1">
    <name type="scientific">Anguilla anguilla</name>
    <name type="common">European freshwater eel</name>
    <name type="synonym">Muraena anguilla</name>
    <dbReference type="NCBI Taxonomy" id="7936"/>
    <lineage>
        <taxon>Eukaryota</taxon>
        <taxon>Metazoa</taxon>
        <taxon>Chordata</taxon>
        <taxon>Craniata</taxon>
        <taxon>Vertebrata</taxon>
        <taxon>Euteleostomi</taxon>
        <taxon>Actinopterygii</taxon>
        <taxon>Neopterygii</taxon>
        <taxon>Teleostei</taxon>
        <taxon>Anguilliformes</taxon>
        <taxon>Anguillidae</taxon>
        <taxon>Anguilla</taxon>
    </lineage>
</organism>
<evidence type="ECO:0000313" key="1">
    <source>
        <dbReference type="EMBL" id="JAH40079.1"/>
    </source>
</evidence>
<dbReference type="EMBL" id="GBXM01068498">
    <property type="protein sequence ID" value="JAH40079.1"/>
    <property type="molecule type" value="Transcribed_RNA"/>
</dbReference>
<reference evidence="1" key="2">
    <citation type="journal article" date="2015" name="Fish Shellfish Immunol.">
        <title>Early steps in the European eel (Anguilla anguilla)-Vibrio vulnificus interaction in the gills: Role of the RtxA13 toxin.</title>
        <authorList>
            <person name="Callol A."/>
            <person name="Pajuelo D."/>
            <person name="Ebbesson L."/>
            <person name="Teles M."/>
            <person name="MacKenzie S."/>
            <person name="Amaro C."/>
        </authorList>
    </citation>
    <scope>NUCLEOTIDE SEQUENCE</scope>
</reference>
<dbReference type="AlphaFoldDB" id="A0A0E9SFC6"/>